<accession>A0A1Y1QJK4</accession>
<dbReference type="AlphaFoldDB" id="A0A1Y1QJK4"/>
<protein>
    <submittedName>
        <fullName evidence="1">Uncharacterized protein</fullName>
    </submittedName>
</protein>
<name>A0A1Y1QJK4_9GAMM</name>
<reference evidence="1 2" key="1">
    <citation type="submission" date="2017-01" db="EMBL/GenBank/DDBJ databases">
        <title>Novel large sulfur bacteria in the metagenomes of groundwater-fed chemosynthetic microbial mats in the Lake Huron basin.</title>
        <authorList>
            <person name="Sharrar A.M."/>
            <person name="Flood B.E."/>
            <person name="Bailey J.V."/>
            <person name="Jones D.S."/>
            <person name="Biddanda B."/>
            <person name="Ruberg S.A."/>
            <person name="Marcus D.N."/>
            <person name="Dick G.J."/>
        </authorList>
    </citation>
    <scope>NUCLEOTIDE SEQUENCE [LARGE SCALE GENOMIC DNA]</scope>
    <source>
        <strain evidence="1">A8</strain>
    </source>
</reference>
<sequence>MCYTLPKQLKRNETMNALRNHVLHEVAQLDLKSLLALEPLLAALKKPTLHSLSAPKRGVAAARCRQILANLQGNLSQTIHEEREDRV</sequence>
<gene>
    <name evidence="1" type="ORF">BWK73_29345</name>
</gene>
<evidence type="ECO:0000313" key="2">
    <source>
        <dbReference type="Proteomes" id="UP000192491"/>
    </source>
</evidence>
<dbReference type="Proteomes" id="UP000192491">
    <property type="component" value="Unassembled WGS sequence"/>
</dbReference>
<comment type="caution">
    <text evidence="1">The sequence shown here is derived from an EMBL/GenBank/DDBJ whole genome shotgun (WGS) entry which is preliminary data.</text>
</comment>
<organism evidence="1 2">
    <name type="scientific">Thiothrix lacustris</name>
    <dbReference type="NCBI Taxonomy" id="525917"/>
    <lineage>
        <taxon>Bacteria</taxon>
        <taxon>Pseudomonadati</taxon>
        <taxon>Pseudomonadota</taxon>
        <taxon>Gammaproteobacteria</taxon>
        <taxon>Thiotrichales</taxon>
        <taxon>Thiotrichaceae</taxon>
        <taxon>Thiothrix</taxon>
    </lineage>
</organism>
<proteinExistence type="predicted"/>
<dbReference type="EMBL" id="MTEJ01000224">
    <property type="protein sequence ID" value="OQX06988.1"/>
    <property type="molecule type" value="Genomic_DNA"/>
</dbReference>
<evidence type="ECO:0000313" key="1">
    <source>
        <dbReference type="EMBL" id="OQX06988.1"/>
    </source>
</evidence>